<name>A0A0B5DYH2_9RHOB</name>
<keyword evidence="1" id="KW-0805">Transcription regulation</keyword>
<organism evidence="6 7">
    <name type="scientific">Celeribacter indicus</name>
    <dbReference type="NCBI Taxonomy" id="1208324"/>
    <lineage>
        <taxon>Bacteria</taxon>
        <taxon>Pseudomonadati</taxon>
        <taxon>Pseudomonadota</taxon>
        <taxon>Alphaproteobacteria</taxon>
        <taxon>Rhodobacterales</taxon>
        <taxon>Roseobacteraceae</taxon>
        <taxon>Celeribacter</taxon>
    </lineage>
</organism>
<dbReference type="GO" id="GO:0003700">
    <property type="term" value="F:DNA-binding transcription factor activity"/>
    <property type="evidence" value="ECO:0007669"/>
    <property type="project" value="TreeGrafter"/>
</dbReference>
<dbReference type="InterPro" id="IPR001647">
    <property type="entry name" value="HTH_TetR"/>
</dbReference>
<proteinExistence type="predicted"/>
<protein>
    <submittedName>
        <fullName evidence="6">TetR family transcriptional regulator</fullName>
    </submittedName>
</protein>
<dbReference type="Gene3D" id="1.10.357.10">
    <property type="entry name" value="Tetracycline Repressor, domain 2"/>
    <property type="match status" value="1"/>
</dbReference>
<feature type="domain" description="HTH tetR-type" evidence="5">
    <location>
        <begin position="8"/>
        <end position="68"/>
    </location>
</feature>
<keyword evidence="2 4" id="KW-0238">DNA-binding</keyword>
<feature type="DNA-binding region" description="H-T-H motif" evidence="4">
    <location>
        <begin position="31"/>
        <end position="50"/>
    </location>
</feature>
<dbReference type="OrthoDB" id="9816431at2"/>
<dbReference type="PROSITE" id="PS50977">
    <property type="entry name" value="HTH_TETR_2"/>
    <property type="match status" value="1"/>
</dbReference>
<dbReference type="Gene3D" id="1.10.10.60">
    <property type="entry name" value="Homeodomain-like"/>
    <property type="match status" value="1"/>
</dbReference>
<dbReference type="PRINTS" id="PR00455">
    <property type="entry name" value="HTHTETR"/>
</dbReference>
<dbReference type="InterPro" id="IPR036271">
    <property type="entry name" value="Tet_transcr_reg_TetR-rel_C_sf"/>
</dbReference>
<evidence type="ECO:0000313" key="7">
    <source>
        <dbReference type="Proteomes" id="UP000031521"/>
    </source>
</evidence>
<sequence length="204" mass="23105">MGTDIRKGRKFDQVIDGARAVFMRDGYDGASVDDIAREAGVSKATLYSYFPDKRVLFLEIAARETRRQADAFKDRVDESQPPDLYLRSAGRKILDFLLSDLGQAMFRIAVAESARFPEVGRRFYENGPGLVKDRLSQYFACCIARGELAIDDIELAAEQFAELCKARAFPICTFQSRCELDEDERRKIIDGAVEMFLARYGVRS</sequence>
<dbReference type="HOGENOM" id="CLU_069356_27_0_5"/>
<dbReference type="EMBL" id="CP004393">
    <property type="protein sequence ID" value="AJE45247.1"/>
    <property type="molecule type" value="Genomic_DNA"/>
</dbReference>
<dbReference type="InterPro" id="IPR009057">
    <property type="entry name" value="Homeodomain-like_sf"/>
</dbReference>
<gene>
    <name evidence="6" type="ORF">P73_0532</name>
</gene>
<dbReference type="InterPro" id="IPR023772">
    <property type="entry name" value="DNA-bd_HTH_TetR-type_CS"/>
</dbReference>
<accession>A0A0B5DYH2</accession>
<dbReference type="InterPro" id="IPR050109">
    <property type="entry name" value="HTH-type_TetR-like_transc_reg"/>
</dbReference>
<evidence type="ECO:0000256" key="4">
    <source>
        <dbReference type="PROSITE-ProRule" id="PRU00335"/>
    </source>
</evidence>
<dbReference type="STRING" id="1208324.P73_0532"/>
<dbReference type="SUPFAM" id="SSF46689">
    <property type="entry name" value="Homeodomain-like"/>
    <property type="match status" value="1"/>
</dbReference>
<keyword evidence="3" id="KW-0804">Transcription</keyword>
<keyword evidence="7" id="KW-1185">Reference proteome</keyword>
<dbReference type="FunFam" id="1.10.10.60:FF:000141">
    <property type="entry name" value="TetR family transcriptional regulator"/>
    <property type="match status" value="1"/>
</dbReference>
<dbReference type="PANTHER" id="PTHR30055:SF146">
    <property type="entry name" value="HTH-TYPE TRANSCRIPTIONAL DUAL REGULATOR CECR"/>
    <property type="match status" value="1"/>
</dbReference>
<dbReference type="InterPro" id="IPR039536">
    <property type="entry name" value="TetR_C_Proteobacteria"/>
</dbReference>
<dbReference type="AlphaFoldDB" id="A0A0B5DYH2"/>
<dbReference type="RefSeq" id="WP_043868341.1">
    <property type="nucleotide sequence ID" value="NZ_CP004393.1"/>
</dbReference>
<dbReference type="PROSITE" id="PS01081">
    <property type="entry name" value="HTH_TETR_1"/>
    <property type="match status" value="1"/>
</dbReference>
<reference evidence="6 7" key="1">
    <citation type="journal article" date="2014" name="Int. J. Syst. Evol. Microbiol.">
        <title>Celeribacter indicus sp. nov., a polycyclic aromatic hydrocarbon-degrading bacterium from deep-sea sediment and reclassification of Huaishuia halophila as Celeribacter halophilus comb. nov.</title>
        <authorList>
            <person name="Lai Q."/>
            <person name="Cao J."/>
            <person name="Yuan J."/>
            <person name="Li F."/>
            <person name="Shao Z."/>
        </authorList>
    </citation>
    <scope>NUCLEOTIDE SEQUENCE [LARGE SCALE GENOMIC DNA]</scope>
    <source>
        <strain evidence="6">P73</strain>
    </source>
</reference>
<dbReference type="GO" id="GO:0000976">
    <property type="term" value="F:transcription cis-regulatory region binding"/>
    <property type="evidence" value="ECO:0007669"/>
    <property type="project" value="TreeGrafter"/>
</dbReference>
<dbReference type="PANTHER" id="PTHR30055">
    <property type="entry name" value="HTH-TYPE TRANSCRIPTIONAL REGULATOR RUTR"/>
    <property type="match status" value="1"/>
</dbReference>
<evidence type="ECO:0000313" key="6">
    <source>
        <dbReference type="EMBL" id="AJE45247.1"/>
    </source>
</evidence>
<evidence type="ECO:0000256" key="3">
    <source>
        <dbReference type="ARBA" id="ARBA00023163"/>
    </source>
</evidence>
<evidence type="ECO:0000256" key="1">
    <source>
        <dbReference type="ARBA" id="ARBA00023015"/>
    </source>
</evidence>
<evidence type="ECO:0000256" key="2">
    <source>
        <dbReference type="ARBA" id="ARBA00023125"/>
    </source>
</evidence>
<dbReference type="Proteomes" id="UP000031521">
    <property type="component" value="Chromosome"/>
</dbReference>
<dbReference type="SUPFAM" id="SSF48498">
    <property type="entry name" value="Tetracyclin repressor-like, C-terminal domain"/>
    <property type="match status" value="1"/>
</dbReference>
<evidence type="ECO:0000259" key="5">
    <source>
        <dbReference type="PROSITE" id="PS50977"/>
    </source>
</evidence>
<dbReference type="KEGG" id="cid:P73_0532"/>
<dbReference type="Pfam" id="PF00440">
    <property type="entry name" value="TetR_N"/>
    <property type="match status" value="1"/>
</dbReference>
<dbReference type="Pfam" id="PF14246">
    <property type="entry name" value="TetR_C_7"/>
    <property type="match status" value="1"/>
</dbReference>